<evidence type="ECO:0000256" key="1">
    <source>
        <dbReference type="ARBA" id="ARBA00009521"/>
    </source>
</evidence>
<evidence type="ECO:0000256" key="9">
    <source>
        <dbReference type="ARBA" id="ARBA00023237"/>
    </source>
</evidence>
<comment type="subcellular location">
    <subcellularLocation>
        <location evidence="10">Cell outer membrane</location>
        <topology evidence="10">Multi-pass membrane protein</topology>
    </subcellularLocation>
</comment>
<dbReference type="Proteomes" id="UP001596150">
    <property type="component" value="Unassembled WGS sequence"/>
</dbReference>
<keyword evidence="8 10" id="KW-0472">Membrane</keyword>
<gene>
    <name evidence="12" type="ORF">ACFPP9_17775</name>
</gene>
<evidence type="ECO:0000313" key="13">
    <source>
        <dbReference type="Proteomes" id="UP001596150"/>
    </source>
</evidence>
<accession>A0ABW0PZ34</accession>
<keyword evidence="5" id="KW-0732">Signal</keyword>
<dbReference type="InterPro" id="IPR003684">
    <property type="entry name" value="Porin_alphabac"/>
</dbReference>
<keyword evidence="7 10" id="KW-0626">Porin</keyword>
<comment type="domain">
    <text evidence="10">Consists of 16-stranded beta-barrel sheets, with large surface-exposed loops, that form a transmembrane pore at the center of each barrel. The pore is partially ocluded by a peptide loop that folds into the pore lumen.</text>
</comment>
<keyword evidence="13" id="KW-1185">Reference proteome</keyword>
<evidence type="ECO:0000256" key="11">
    <source>
        <dbReference type="SAM" id="MobiDB-lite"/>
    </source>
</evidence>
<keyword evidence="9 10" id="KW-0998">Cell outer membrane</keyword>
<feature type="region of interest" description="Disordered" evidence="11">
    <location>
        <begin position="14"/>
        <end position="52"/>
    </location>
</feature>
<dbReference type="RefSeq" id="WP_266345673.1">
    <property type="nucleotide sequence ID" value="NZ_JAPKNH010000010.1"/>
</dbReference>
<dbReference type="Pfam" id="PF02530">
    <property type="entry name" value="Porin_2"/>
    <property type="match status" value="1"/>
</dbReference>
<evidence type="ECO:0000256" key="4">
    <source>
        <dbReference type="ARBA" id="ARBA00022692"/>
    </source>
</evidence>
<evidence type="ECO:0000256" key="8">
    <source>
        <dbReference type="ARBA" id="ARBA00023136"/>
    </source>
</evidence>
<keyword evidence="4 10" id="KW-0812">Transmembrane</keyword>
<comment type="similarity">
    <text evidence="1 10">Belongs to the alphaproteobacteria porin family.</text>
</comment>
<evidence type="ECO:0000256" key="3">
    <source>
        <dbReference type="ARBA" id="ARBA00022452"/>
    </source>
</evidence>
<evidence type="ECO:0000256" key="6">
    <source>
        <dbReference type="ARBA" id="ARBA00023065"/>
    </source>
</evidence>
<name>A0ABW0PZ34_9HYPH</name>
<evidence type="ECO:0000256" key="5">
    <source>
        <dbReference type="ARBA" id="ARBA00022729"/>
    </source>
</evidence>
<keyword evidence="6 10" id="KW-0406">Ion transport</keyword>
<sequence>MSLGLVLAAPQASADAWLPPPAPPQTNPEKAPNPAGEWLPRQTVETEPSDEDPHYAKICDAFGEGFVYSASTGACIKIGGSVKFGTSFGRRN</sequence>
<proteinExistence type="inferred from homology"/>
<evidence type="ECO:0000256" key="7">
    <source>
        <dbReference type="ARBA" id="ARBA00023114"/>
    </source>
</evidence>
<protein>
    <recommendedName>
        <fullName evidence="10">Porin</fullName>
    </recommendedName>
</protein>
<keyword evidence="2 10" id="KW-0813">Transport</keyword>
<comment type="function">
    <text evidence="10">Forms passive diffusion pores that allow small molecular weight hydrophilic materials across the outer membrane.</text>
</comment>
<evidence type="ECO:0000256" key="2">
    <source>
        <dbReference type="ARBA" id="ARBA00022448"/>
    </source>
</evidence>
<reference evidence="13" key="1">
    <citation type="journal article" date="2019" name="Int. J. Syst. Evol. Microbiol.">
        <title>The Global Catalogue of Microorganisms (GCM) 10K type strain sequencing project: providing services to taxonomists for standard genome sequencing and annotation.</title>
        <authorList>
            <consortium name="The Broad Institute Genomics Platform"/>
            <consortium name="The Broad Institute Genome Sequencing Center for Infectious Disease"/>
            <person name="Wu L."/>
            <person name="Ma J."/>
        </authorList>
    </citation>
    <scope>NUCLEOTIDE SEQUENCE [LARGE SCALE GENOMIC DNA]</scope>
    <source>
        <strain evidence="13">KACC 12633</strain>
    </source>
</reference>
<evidence type="ECO:0000256" key="10">
    <source>
        <dbReference type="RuleBase" id="RU364005"/>
    </source>
</evidence>
<comment type="caution">
    <text evidence="12">The sequence shown here is derived from an EMBL/GenBank/DDBJ whole genome shotgun (WGS) entry which is preliminary data.</text>
</comment>
<organism evidence="12 13">
    <name type="scientific">Kaistia terrae</name>
    <dbReference type="NCBI Taxonomy" id="537017"/>
    <lineage>
        <taxon>Bacteria</taxon>
        <taxon>Pseudomonadati</taxon>
        <taxon>Pseudomonadota</taxon>
        <taxon>Alphaproteobacteria</taxon>
        <taxon>Hyphomicrobiales</taxon>
        <taxon>Kaistiaceae</taxon>
        <taxon>Kaistia</taxon>
    </lineage>
</organism>
<keyword evidence="3 10" id="KW-1134">Transmembrane beta strand</keyword>
<evidence type="ECO:0000313" key="12">
    <source>
        <dbReference type="EMBL" id="MFC5517633.1"/>
    </source>
</evidence>
<dbReference type="EMBL" id="JBHSML010000011">
    <property type="protein sequence ID" value="MFC5517633.1"/>
    <property type="molecule type" value="Genomic_DNA"/>
</dbReference>